<dbReference type="EMBL" id="BARU01000451">
    <property type="protein sequence ID" value="GAH20809.1"/>
    <property type="molecule type" value="Genomic_DNA"/>
</dbReference>
<reference evidence="1" key="1">
    <citation type="journal article" date="2014" name="Front. Microbiol.">
        <title>High frequency of phylogenetically diverse reductive dehalogenase-homologous genes in deep subseafloor sedimentary metagenomes.</title>
        <authorList>
            <person name="Kawai M."/>
            <person name="Futagami T."/>
            <person name="Toyoda A."/>
            <person name="Takaki Y."/>
            <person name="Nishi S."/>
            <person name="Hori S."/>
            <person name="Arai W."/>
            <person name="Tsubouchi T."/>
            <person name="Morono Y."/>
            <person name="Uchiyama I."/>
            <person name="Ito T."/>
            <person name="Fujiyama A."/>
            <person name="Inagaki F."/>
            <person name="Takami H."/>
        </authorList>
    </citation>
    <scope>NUCLEOTIDE SEQUENCE</scope>
    <source>
        <strain evidence="1">Expedition CK06-06</strain>
    </source>
</reference>
<protein>
    <submittedName>
        <fullName evidence="1">Uncharacterized protein</fullName>
    </submittedName>
</protein>
<gene>
    <name evidence="1" type="ORF">S03H2_01515</name>
</gene>
<sequence length="190" mass="21137">MPGLKGGFFSIGATGSIGKGKKSKMGKVAWAPAPPPPIEYTEEQTQCDGTGQLFPDYPRWGQLLTISNRKITKLAFNLLKNGSPTGDLTFTIRKVSDDSIIVSKLWGDAADVPATWTWCEVEFDTPTLVDEEVRILAEFSGGPAGNTLVFHKYNSSIKPSEYATRWQTSTGDWQDFSSWDSCYRYKYYLP</sequence>
<comment type="caution">
    <text evidence="1">The sequence shown here is derived from an EMBL/GenBank/DDBJ whole genome shotgun (WGS) entry which is preliminary data.</text>
</comment>
<organism evidence="1">
    <name type="scientific">marine sediment metagenome</name>
    <dbReference type="NCBI Taxonomy" id="412755"/>
    <lineage>
        <taxon>unclassified sequences</taxon>
        <taxon>metagenomes</taxon>
        <taxon>ecological metagenomes</taxon>
    </lineage>
</organism>
<accession>X1EUF7</accession>
<dbReference type="AlphaFoldDB" id="X1EUF7"/>
<evidence type="ECO:0000313" key="1">
    <source>
        <dbReference type="EMBL" id="GAH20809.1"/>
    </source>
</evidence>
<proteinExistence type="predicted"/>
<name>X1EUF7_9ZZZZ</name>